<dbReference type="InterPro" id="IPR045083">
    <property type="entry name" value="ATP_synth_F0_asu_bact/mt"/>
</dbReference>
<sequence>MAGPLEQFEIKRLVNLPVGNLDLSFTNSSLWMVIAVVASTALLVYGMRGRALVPGRLQSIAELLYEFVAEMVRDNAGPQARKFFPFIFTLFIFVLFGNVLGLIPGSFTFTSHIIVTFAMALFVFVVVTIVAFVKHGLHFFHFFLPHGTPIWLAPLIVPIELISYFVRPISLSIRLFANMLAGHTMMKVFAGFTVSMVAAGGGMAAVGLLPVLLNVALFALEFLVAGIQAYIFALLSCVYLRDALEMH</sequence>
<keyword evidence="14" id="KW-1185">Reference proteome</keyword>
<evidence type="ECO:0000256" key="5">
    <source>
        <dbReference type="ARBA" id="ARBA00022692"/>
    </source>
</evidence>
<dbReference type="FunFam" id="1.20.120.220:FF:000003">
    <property type="entry name" value="ATP synthase subunit a"/>
    <property type="match status" value="1"/>
</dbReference>
<dbReference type="OrthoDB" id="9809130at2"/>
<evidence type="ECO:0000256" key="2">
    <source>
        <dbReference type="ARBA" id="ARBA00006810"/>
    </source>
</evidence>
<evidence type="ECO:0000256" key="3">
    <source>
        <dbReference type="ARBA" id="ARBA00022448"/>
    </source>
</evidence>
<evidence type="ECO:0000256" key="4">
    <source>
        <dbReference type="ARBA" id="ARBA00022547"/>
    </source>
</evidence>
<organism evidence="13 14">
    <name type="scientific">Niveispirillum lacus</name>
    <dbReference type="NCBI Taxonomy" id="1981099"/>
    <lineage>
        <taxon>Bacteria</taxon>
        <taxon>Pseudomonadati</taxon>
        <taxon>Pseudomonadota</taxon>
        <taxon>Alphaproteobacteria</taxon>
        <taxon>Rhodospirillales</taxon>
        <taxon>Azospirillaceae</taxon>
        <taxon>Niveispirillum</taxon>
    </lineage>
</organism>
<evidence type="ECO:0000256" key="9">
    <source>
        <dbReference type="ARBA" id="ARBA00023136"/>
    </source>
</evidence>
<dbReference type="NCBIfam" id="TIGR01131">
    <property type="entry name" value="ATP_synt_6_or_A"/>
    <property type="match status" value="1"/>
</dbReference>
<keyword evidence="7 11" id="KW-1133">Transmembrane helix</keyword>
<dbReference type="GO" id="GO:0045259">
    <property type="term" value="C:proton-transporting ATP synthase complex"/>
    <property type="evidence" value="ECO:0007669"/>
    <property type="project" value="UniProtKB-KW"/>
</dbReference>
<keyword evidence="9 11" id="KW-0472">Membrane</keyword>
<dbReference type="PANTHER" id="PTHR11410:SF0">
    <property type="entry name" value="ATP SYNTHASE SUBUNIT A"/>
    <property type="match status" value="1"/>
</dbReference>
<name>A0A255YTL6_9PROT</name>
<keyword evidence="3 11" id="KW-0813">Transport</keyword>
<dbReference type="InterPro" id="IPR000568">
    <property type="entry name" value="ATP_synth_F0_asu"/>
</dbReference>
<keyword evidence="8 11" id="KW-0406">Ion transport</keyword>
<keyword evidence="11" id="KW-1003">Cell membrane</keyword>
<dbReference type="Proteomes" id="UP000216998">
    <property type="component" value="Unassembled WGS sequence"/>
</dbReference>
<dbReference type="Gene3D" id="1.20.120.220">
    <property type="entry name" value="ATP synthase, F0 complex, subunit A"/>
    <property type="match status" value="1"/>
</dbReference>
<dbReference type="PANTHER" id="PTHR11410">
    <property type="entry name" value="ATP SYNTHASE SUBUNIT A"/>
    <property type="match status" value="1"/>
</dbReference>
<evidence type="ECO:0000256" key="1">
    <source>
        <dbReference type="ARBA" id="ARBA00004141"/>
    </source>
</evidence>
<evidence type="ECO:0000313" key="13">
    <source>
        <dbReference type="EMBL" id="OYQ32562.1"/>
    </source>
</evidence>
<evidence type="ECO:0000256" key="11">
    <source>
        <dbReference type="HAMAP-Rule" id="MF_01393"/>
    </source>
</evidence>
<comment type="function">
    <text evidence="11 12">Key component of the proton channel; it plays a direct role in the translocation of protons across the membrane.</text>
</comment>
<dbReference type="InterPro" id="IPR023011">
    <property type="entry name" value="ATP_synth_F0_asu_AS"/>
</dbReference>
<evidence type="ECO:0000256" key="12">
    <source>
        <dbReference type="RuleBase" id="RU000483"/>
    </source>
</evidence>
<gene>
    <name evidence="11" type="primary">atpB</name>
    <name evidence="13" type="ORF">CHU95_17425</name>
</gene>
<comment type="caution">
    <text evidence="13">The sequence shown here is derived from an EMBL/GenBank/DDBJ whole genome shotgun (WGS) entry which is preliminary data.</text>
</comment>
<comment type="similarity">
    <text evidence="2 11 12">Belongs to the ATPase A chain family.</text>
</comment>
<dbReference type="AlphaFoldDB" id="A0A255YTL6"/>
<feature type="transmembrane region" description="Helical" evidence="11">
    <location>
        <begin position="83"/>
        <end position="103"/>
    </location>
</feature>
<evidence type="ECO:0000256" key="7">
    <source>
        <dbReference type="ARBA" id="ARBA00022989"/>
    </source>
</evidence>
<comment type="subcellular location">
    <subcellularLocation>
        <location evidence="11 12">Cell membrane</location>
        <topology evidence="11 12">Multi-pass membrane protein</topology>
    </subcellularLocation>
    <subcellularLocation>
        <location evidence="1">Membrane</location>
        <topology evidence="1">Multi-pass membrane protein</topology>
    </subcellularLocation>
</comment>
<dbReference type="CDD" id="cd00310">
    <property type="entry name" value="ATP-synt_Fo_a_6"/>
    <property type="match status" value="1"/>
</dbReference>
<feature type="transmembrane region" description="Helical" evidence="11">
    <location>
        <begin position="188"/>
        <end position="209"/>
    </location>
</feature>
<feature type="transmembrane region" description="Helical" evidence="11">
    <location>
        <begin position="109"/>
        <end position="132"/>
    </location>
</feature>
<dbReference type="GO" id="GO:0046933">
    <property type="term" value="F:proton-transporting ATP synthase activity, rotational mechanism"/>
    <property type="evidence" value="ECO:0007669"/>
    <property type="project" value="UniProtKB-UniRule"/>
</dbReference>
<dbReference type="PROSITE" id="PS00449">
    <property type="entry name" value="ATPASE_A"/>
    <property type="match status" value="1"/>
</dbReference>
<keyword evidence="5 11" id="KW-0812">Transmembrane</keyword>
<evidence type="ECO:0000256" key="8">
    <source>
        <dbReference type="ARBA" id="ARBA00023065"/>
    </source>
</evidence>
<dbReference type="Pfam" id="PF00119">
    <property type="entry name" value="ATP-synt_A"/>
    <property type="match status" value="1"/>
</dbReference>
<dbReference type="InterPro" id="IPR035908">
    <property type="entry name" value="F0_ATP_A_sf"/>
</dbReference>
<dbReference type="NCBIfam" id="NF004482">
    <property type="entry name" value="PRK05815.2-4"/>
    <property type="match status" value="1"/>
</dbReference>
<keyword evidence="4 11" id="KW-0138">CF(0)</keyword>
<keyword evidence="10 11" id="KW-0066">ATP synthesis</keyword>
<feature type="transmembrane region" description="Helical" evidence="11">
    <location>
        <begin position="215"/>
        <end position="240"/>
    </location>
</feature>
<evidence type="ECO:0000256" key="6">
    <source>
        <dbReference type="ARBA" id="ARBA00022781"/>
    </source>
</evidence>
<proteinExistence type="inferred from homology"/>
<feature type="transmembrane region" description="Helical" evidence="11">
    <location>
        <begin position="29"/>
        <end position="47"/>
    </location>
</feature>
<reference evidence="13 14" key="1">
    <citation type="submission" date="2017-07" db="EMBL/GenBank/DDBJ databases">
        <title>Niveispirillum cyanobacteriorum sp. nov., isolated from cyanobacterial aggregates in a eutrophic lake.</title>
        <authorList>
            <person name="Cai H."/>
        </authorList>
    </citation>
    <scope>NUCLEOTIDE SEQUENCE [LARGE SCALE GENOMIC DNA]</scope>
    <source>
        <strain evidence="14">TH1-14</strain>
    </source>
</reference>
<dbReference type="RefSeq" id="WP_094457597.1">
    <property type="nucleotide sequence ID" value="NZ_NOXU01000031.1"/>
</dbReference>
<evidence type="ECO:0000256" key="10">
    <source>
        <dbReference type="ARBA" id="ARBA00023310"/>
    </source>
</evidence>
<dbReference type="PRINTS" id="PR00123">
    <property type="entry name" value="ATPASEA"/>
</dbReference>
<protein>
    <recommendedName>
        <fullName evidence="11 12">ATP synthase subunit a</fullName>
    </recommendedName>
    <alternativeName>
        <fullName evidence="11">ATP synthase F0 sector subunit a</fullName>
    </alternativeName>
    <alternativeName>
        <fullName evidence="11">F-ATPase subunit 6</fullName>
    </alternativeName>
</protein>
<keyword evidence="6 11" id="KW-0375">Hydrogen ion transport</keyword>
<accession>A0A255YTL6</accession>
<dbReference type="HAMAP" id="MF_01393">
    <property type="entry name" value="ATP_synth_a_bact"/>
    <property type="match status" value="1"/>
</dbReference>
<dbReference type="EMBL" id="NOXU01000031">
    <property type="protein sequence ID" value="OYQ32562.1"/>
    <property type="molecule type" value="Genomic_DNA"/>
</dbReference>
<evidence type="ECO:0000313" key="14">
    <source>
        <dbReference type="Proteomes" id="UP000216998"/>
    </source>
</evidence>
<dbReference type="GO" id="GO:0005886">
    <property type="term" value="C:plasma membrane"/>
    <property type="evidence" value="ECO:0007669"/>
    <property type="project" value="UniProtKB-SubCell"/>
</dbReference>
<dbReference type="SUPFAM" id="SSF81336">
    <property type="entry name" value="F1F0 ATP synthase subunit A"/>
    <property type="match status" value="1"/>
</dbReference>